<comment type="caution">
    <text evidence="2">The sequence shown here is derived from an EMBL/GenBank/DDBJ whole genome shotgun (WGS) entry which is preliminary data.</text>
</comment>
<organism evidence="2 3">
    <name type="scientific">Favolaschia claudopus</name>
    <dbReference type="NCBI Taxonomy" id="2862362"/>
    <lineage>
        <taxon>Eukaryota</taxon>
        <taxon>Fungi</taxon>
        <taxon>Dikarya</taxon>
        <taxon>Basidiomycota</taxon>
        <taxon>Agaricomycotina</taxon>
        <taxon>Agaricomycetes</taxon>
        <taxon>Agaricomycetidae</taxon>
        <taxon>Agaricales</taxon>
        <taxon>Marasmiineae</taxon>
        <taxon>Mycenaceae</taxon>
        <taxon>Favolaschia</taxon>
    </lineage>
</organism>
<accession>A0AAW0A580</accession>
<name>A0AAW0A580_9AGAR</name>
<sequence length="232" mass="24267">MGAALTPHDSSPQSAWTPIVPVSRNRFHPSYRNYDLIGPSSTLCGTGPATCHPLLCIHPASALPHPQSQTNPARSPINISAGAAKPAPPSILQLPNIAPSPPTTTITTMSSRPPHRTNPTLRAINIPTTLILAGVTFAGAFSRLTSGEYTPQWYAYQLERAGNTAGTPQQWLIPTFDVALGAMLLNRTTRRVAAAGVTVMALVGLGIRVAAGKAFTTDAAFVGLAVLVFGTS</sequence>
<dbReference type="Proteomes" id="UP001362999">
    <property type="component" value="Unassembled WGS sequence"/>
</dbReference>
<protein>
    <submittedName>
        <fullName evidence="2">Uncharacterized protein</fullName>
    </submittedName>
</protein>
<keyword evidence="1" id="KW-0812">Transmembrane</keyword>
<keyword evidence="1" id="KW-1133">Transmembrane helix</keyword>
<evidence type="ECO:0000313" key="3">
    <source>
        <dbReference type="Proteomes" id="UP001362999"/>
    </source>
</evidence>
<reference evidence="2 3" key="1">
    <citation type="journal article" date="2024" name="J Genomics">
        <title>Draft genome sequencing and assembly of Favolaschia claudopus CIRM-BRFM 2984 isolated from oak limbs.</title>
        <authorList>
            <person name="Navarro D."/>
            <person name="Drula E."/>
            <person name="Chaduli D."/>
            <person name="Cazenave R."/>
            <person name="Ahrendt S."/>
            <person name="Wang J."/>
            <person name="Lipzen A."/>
            <person name="Daum C."/>
            <person name="Barry K."/>
            <person name="Grigoriev I.V."/>
            <person name="Favel A."/>
            <person name="Rosso M.N."/>
            <person name="Martin F."/>
        </authorList>
    </citation>
    <scope>NUCLEOTIDE SEQUENCE [LARGE SCALE GENOMIC DNA]</scope>
    <source>
        <strain evidence="2 3">CIRM-BRFM 2984</strain>
    </source>
</reference>
<dbReference type="EMBL" id="JAWWNJ010000083">
    <property type="protein sequence ID" value="KAK7001409.1"/>
    <property type="molecule type" value="Genomic_DNA"/>
</dbReference>
<proteinExistence type="predicted"/>
<evidence type="ECO:0000256" key="1">
    <source>
        <dbReference type="SAM" id="Phobius"/>
    </source>
</evidence>
<keyword evidence="3" id="KW-1185">Reference proteome</keyword>
<dbReference type="AlphaFoldDB" id="A0AAW0A580"/>
<keyword evidence="1" id="KW-0472">Membrane</keyword>
<feature type="transmembrane region" description="Helical" evidence="1">
    <location>
        <begin position="192"/>
        <end position="211"/>
    </location>
</feature>
<gene>
    <name evidence="2" type="ORF">R3P38DRAFT_1794633</name>
</gene>
<evidence type="ECO:0000313" key="2">
    <source>
        <dbReference type="EMBL" id="KAK7001409.1"/>
    </source>
</evidence>